<feature type="coiled-coil region" evidence="1">
    <location>
        <begin position="3"/>
        <end position="56"/>
    </location>
</feature>
<keyword evidence="4" id="KW-1185">Reference proteome</keyword>
<dbReference type="OrthoDB" id="8015657at2759"/>
<evidence type="ECO:0000256" key="2">
    <source>
        <dbReference type="SAM" id="MobiDB-lite"/>
    </source>
</evidence>
<feature type="compositionally biased region" description="Polar residues" evidence="2">
    <location>
        <begin position="484"/>
        <end position="511"/>
    </location>
</feature>
<feature type="compositionally biased region" description="Polar residues" evidence="2">
    <location>
        <begin position="572"/>
        <end position="588"/>
    </location>
</feature>
<organism evidence="3 4">
    <name type="scientific">Pseudolycoriella hygida</name>
    <dbReference type="NCBI Taxonomy" id="35572"/>
    <lineage>
        <taxon>Eukaryota</taxon>
        <taxon>Metazoa</taxon>
        <taxon>Ecdysozoa</taxon>
        <taxon>Arthropoda</taxon>
        <taxon>Hexapoda</taxon>
        <taxon>Insecta</taxon>
        <taxon>Pterygota</taxon>
        <taxon>Neoptera</taxon>
        <taxon>Endopterygota</taxon>
        <taxon>Diptera</taxon>
        <taxon>Nematocera</taxon>
        <taxon>Sciaroidea</taxon>
        <taxon>Sciaridae</taxon>
        <taxon>Pseudolycoriella</taxon>
    </lineage>
</organism>
<evidence type="ECO:0000313" key="4">
    <source>
        <dbReference type="Proteomes" id="UP001151699"/>
    </source>
</evidence>
<comment type="caution">
    <text evidence="3">The sequence shown here is derived from an EMBL/GenBank/DDBJ whole genome shotgun (WGS) entry which is preliminary data.</text>
</comment>
<sequence>MERQELEYKFEQLMRERQKCEKSAIKAIKLRYEQFLEEDRQRMERNNNLLRMLERIDYQAATLAAKTERLKLLKAQHELYLMRNWNIQRAILPSFESSMPILQPVTEILPINFTQQQTFIPTQQLQQQNISSTLLSSSALPAQQSIYYPPFKIPPQKGETNLKSDFVKYLSQINQFRDIYDKNGMSDSTYQSDLSVKGMEDPPTVEQHFNRMNSVSGMPPYPNAYYQDQITAIDSRYKNLATANDFLVNNSSSIQPDINNTAVSISNTSANATAINTNGVIKAIHQNKDENYVPPVRFQLNDNDAFNVDDGENISGVAYSNPNAIGYVNRMSKLEDSIRKISNESARNNSAIIDGGGEGMKDMKENQHEKLSQQQTKNYEFNDVRPDIDKIEEVIYARSDVHVDSDESKVVKGMQQLSIENAFANDARNLSFNEHSPDGQGNILRHLPERPADLSNASSNIHEVAGDVPLQTNDNVNKFDPTNYGANDTNLSSGQDMNNPKYSQEGNYESQSNDAIHYQQNQPQNVDHESMSKVYQSQDVNYELPVADTEDHNEYSEYSNQPEQTVEYNQSEYYSTEQQSNENGNSSYPVDDNENGNYDGQQYQQGNISEEGIYQVPYYEGEVNVDENTNNVYSGEATDNEQYQIISFVIFVLQDFSSVNILFSGSGIFAFNVQYTICNLIRTLTTHDIIFSFCVVFHRLLRHIVN</sequence>
<gene>
    <name evidence="3" type="ORF">Bhyg_12627</name>
</gene>
<protein>
    <submittedName>
        <fullName evidence="3">Uncharacterized protein</fullName>
    </submittedName>
</protein>
<feature type="region of interest" description="Disordered" evidence="2">
    <location>
        <begin position="572"/>
        <end position="603"/>
    </location>
</feature>
<proteinExistence type="predicted"/>
<dbReference type="EMBL" id="WJQU01000003">
    <property type="protein sequence ID" value="KAJ6639880.1"/>
    <property type="molecule type" value="Genomic_DNA"/>
</dbReference>
<reference evidence="3" key="1">
    <citation type="submission" date="2022-07" db="EMBL/GenBank/DDBJ databases">
        <authorList>
            <person name="Trinca V."/>
            <person name="Uliana J.V.C."/>
            <person name="Torres T.T."/>
            <person name="Ward R.J."/>
            <person name="Monesi N."/>
        </authorList>
    </citation>
    <scope>NUCLEOTIDE SEQUENCE</scope>
    <source>
        <strain evidence="3">HSMRA1968</strain>
        <tissue evidence="3">Whole embryos</tissue>
    </source>
</reference>
<evidence type="ECO:0000256" key="1">
    <source>
        <dbReference type="SAM" id="Coils"/>
    </source>
</evidence>
<dbReference type="Proteomes" id="UP001151699">
    <property type="component" value="Chromosome X"/>
</dbReference>
<accession>A0A9Q0MXU7</accession>
<name>A0A9Q0MXU7_9DIPT</name>
<evidence type="ECO:0000313" key="3">
    <source>
        <dbReference type="EMBL" id="KAJ6639880.1"/>
    </source>
</evidence>
<keyword evidence="1" id="KW-0175">Coiled coil</keyword>
<feature type="region of interest" description="Disordered" evidence="2">
    <location>
        <begin position="466"/>
        <end position="511"/>
    </location>
</feature>
<feature type="non-terminal residue" evidence="3">
    <location>
        <position position="1"/>
    </location>
</feature>
<dbReference type="AlphaFoldDB" id="A0A9Q0MXU7"/>